<comment type="caution">
    <text evidence="2">The sequence shown here is derived from an EMBL/GenBank/DDBJ whole genome shotgun (WGS) entry which is preliminary data.</text>
</comment>
<feature type="transmembrane region" description="Helical" evidence="1">
    <location>
        <begin position="6"/>
        <end position="23"/>
    </location>
</feature>
<gene>
    <name evidence="2" type="ORF">QQX02_13015</name>
</gene>
<name>A0ABT8GK74_9MICO</name>
<evidence type="ECO:0000313" key="2">
    <source>
        <dbReference type="EMBL" id="MDN4481844.1"/>
    </source>
</evidence>
<keyword evidence="1" id="KW-0472">Membrane</keyword>
<protein>
    <submittedName>
        <fullName evidence="2">Uncharacterized protein</fullName>
    </submittedName>
</protein>
<evidence type="ECO:0000256" key="1">
    <source>
        <dbReference type="SAM" id="Phobius"/>
    </source>
</evidence>
<evidence type="ECO:0000313" key="3">
    <source>
        <dbReference type="Proteomes" id="UP001172708"/>
    </source>
</evidence>
<reference evidence="2" key="1">
    <citation type="submission" date="2023-06" db="EMBL/GenBank/DDBJ databases">
        <title>Egi l300058.</title>
        <authorList>
            <person name="Gao L."/>
            <person name="Fang B.-Z."/>
            <person name="Li W.-J."/>
        </authorList>
    </citation>
    <scope>NUCLEOTIDE SEQUENCE</scope>
    <source>
        <strain evidence="2">EGI L300058</strain>
    </source>
</reference>
<dbReference type="RefSeq" id="WP_301143781.1">
    <property type="nucleotide sequence ID" value="NZ_JAUHQA010000002.1"/>
</dbReference>
<organism evidence="2 3">
    <name type="scientific">Demequina muriae</name>
    <dbReference type="NCBI Taxonomy" id="3051664"/>
    <lineage>
        <taxon>Bacteria</taxon>
        <taxon>Bacillati</taxon>
        <taxon>Actinomycetota</taxon>
        <taxon>Actinomycetes</taxon>
        <taxon>Micrococcales</taxon>
        <taxon>Demequinaceae</taxon>
        <taxon>Demequina</taxon>
    </lineage>
</organism>
<keyword evidence="1" id="KW-0812">Transmembrane</keyword>
<accession>A0ABT8GK74</accession>
<keyword evidence="1" id="KW-1133">Transmembrane helix</keyword>
<keyword evidence="3" id="KW-1185">Reference proteome</keyword>
<proteinExistence type="predicted"/>
<sequence length="108" mass="11925">MDWTQIGTNVGLLVGGVFAYFAGRGKRQVGEAADQAAVSEFKVDATINAASQKQIDWLAGRIEALEKKYSTIWDELQAEKVTTSKLRDRVRQLEGILRDNNITVPAES</sequence>
<dbReference type="Proteomes" id="UP001172708">
    <property type="component" value="Unassembled WGS sequence"/>
</dbReference>
<dbReference type="EMBL" id="JAUHQA010000002">
    <property type="protein sequence ID" value="MDN4481844.1"/>
    <property type="molecule type" value="Genomic_DNA"/>
</dbReference>